<sequence length="114" mass="13430">MLYSLLSASRLDFTLILLQKRSLKRLVYLNYRKISVILEEKRQHDIELMHFNGGETYDDIIFRSDSTSGYDSNNDEQMIDFDLEGNITEAIRFIKPDDDIITVKDWEEFVVKSS</sequence>
<dbReference type="OrthoDB" id="2247269at2759"/>
<dbReference type="EMBL" id="JAEPRD010000070">
    <property type="protein sequence ID" value="KAG2201569.1"/>
    <property type="molecule type" value="Genomic_DNA"/>
</dbReference>
<comment type="caution">
    <text evidence="1">The sequence shown here is derived from an EMBL/GenBank/DDBJ whole genome shotgun (WGS) entry which is preliminary data.</text>
</comment>
<evidence type="ECO:0000313" key="1">
    <source>
        <dbReference type="EMBL" id="KAG2201569.1"/>
    </source>
</evidence>
<dbReference type="Proteomes" id="UP000603453">
    <property type="component" value="Unassembled WGS sequence"/>
</dbReference>
<keyword evidence="2" id="KW-1185">Reference proteome</keyword>
<reference evidence="1" key="1">
    <citation type="submission" date="2020-12" db="EMBL/GenBank/DDBJ databases">
        <title>Metabolic potential, ecology and presence of endohyphal bacteria is reflected in genomic diversity of Mucoromycotina.</title>
        <authorList>
            <person name="Muszewska A."/>
            <person name="Okrasinska A."/>
            <person name="Steczkiewicz K."/>
            <person name="Drgas O."/>
            <person name="Orlowska M."/>
            <person name="Perlinska-Lenart U."/>
            <person name="Aleksandrzak-Piekarczyk T."/>
            <person name="Szatraj K."/>
            <person name="Zielenkiewicz U."/>
            <person name="Pilsyk S."/>
            <person name="Malc E."/>
            <person name="Mieczkowski P."/>
            <person name="Kruszewska J.S."/>
            <person name="Biernat P."/>
            <person name="Pawlowska J."/>
        </authorList>
    </citation>
    <scope>NUCLEOTIDE SEQUENCE</scope>
    <source>
        <strain evidence="1">WA0000017839</strain>
    </source>
</reference>
<organism evidence="1 2">
    <name type="scientific">Mucor saturninus</name>
    <dbReference type="NCBI Taxonomy" id="64648"/>
    <lineage>
        <taxon>Eukaryota</taxon>
        <taxon>Fungi</taxon>
        <taxon>Fungi incertae sedis</taxon>
        <taxon>Mucoromycota</taxon>
        <taxon>Mucoromycotina</taxon>
        <taxon>Mucoromycetes</taxon>
        <taxon>Mucorales</taxon>
        <taxon>Mucorineae</taxon>
        <taxon>Mucoraceae</taxon>
        <taxon>Mucor</taxon>
    </lineage>
</organism>
<protein>
    <submittedName>
        <fullName evidence="1">Uncharacterized protein</fullName>
    </submittedName>
</protein>
<name>A0A8H7QZA5_9FUNG</name>
<proteinExistence type="predicted"/>
<dbReference type="AlphaFoldDB" id="A0A8H7QZA5"/>
<evidence type="ECO:0000313" key="2">
    <source>
        <dbReference type="Proteomes" id="UP000603453"/>
    </source>
</evidence>
<feature type="non-terminal residue" evidence="1">
    <location>
        <position position="1"/>
    </location>
</feature>
<accession>A0A8H7QZA5</accession>
<gene>
    <name evidence="1" type="ORF">INT47_007446</name>
</gene>